<dbReference type="EC" id="2.7.13.3" evidence="2"/>
<dbReference type="SUPFAM" id="SSF55874">
    <property type="entry name" value="ATPase domain of HSP90 chaperone/DNA topoisomerase II/histidine kinase"/>
    <property type="match status" value="1"/>
</dbReference>
<evidence type="ECO:0000259" key="8">
    <source>
        <dbReference type="PROSITE" id="PS50109"/>
    </source>
</evidence>
<dbReference type="AlphaFoldDB" id="A0A1G2PGL1"/>
<evidence type="ECO:0000313" key="10">
    <source>
        <dbReference type="Proteomes" id="UP000178869"/>
    </source>
</evidence>
<dbReference type="InterPro" id="IPR004358">
    <property type="entry name" value="Sig_transdc_His_kin-like_C"/>
</dbReference>
<dbReference type="InterPro" id="IPR036890">
    <property type="entry name" value="HATPase_C_sf"/>
</dbReference>
<dbReference type="PANTHER" id="PTHR43711:SF1">
    <property type="entry name" value="HISTIDINE KINASE 1"/>
    <property type="match status" value="1"/>
</dbReference>
<comment type="caution">
    <text evidence="9">The sequence shown here is derived from an EMBL/GenBank/DDBJ whole genome shotgun (WGS) entry which is preliminary data.</text>
</comment>
<dbReference type="PROSITE" id="PS50109">
    <property type="entry name" value="HIS_KIN"/>
    <property type="match status" value="1"/>
</dbReference>
<dbReference type="CDD" id="cd00075">
    <property type="entry name" value="HATPase"/>
    <property type="match status" value="1"/>
</dbReference>
<proteinExistence type="predicted"/>
<dbReference type="Pfam" id="PF00512">
    <property type="entry name" value="HisKA"/>
    <property type="match status" value="1"/>
</dbReference>
<comment type="catalytic activity">
    <reaction evidence="1">
        <text>ATP + protein L-histidine = ADP + protein N-phospho-L-histidine.</text>
        <dbReference type="EC" id="2.7.13.3"/>
    </reaction>
</comment>
<dbReference type="PANTHER" id="PTHR43711">
    <property type="entry name" value="TWO-COMPONENT HISTIDINE KINASE"/>
    <property type="match status" value="1"/>
</dbReference>
<evidence type="ECO:0000256" key="2">
    <source>
        <dbReference type="ARBA" id="ARBA00012438"/>
    </source>
</evidence>
<keyword evidence="7" id="KW-0472">Membrane</keyword>
<dbReference type="InterPro" id="IPR050736">
    <property type="entry name" value="Sensor_HK_Regulatory"/>
</dbReference>
<feature type="transmembrane region" description="Helical" evidence="7">
    <location>
        <begin position="36"/>
        <end position="56"/>
    </location>
</feature>
<dbReference type="InterPro" id="IPR003594">
    <property type="entry name" value="HATPase_dom"/>
</dbReference>
<dbReference type="Proteomes" id="UP000178869">
    <property type="component" value="Unassembled WGS sequence"/>
</dbReference>
<keyword evidence="3" id="KW-0597">Phosphoprotein</keyword>
<dbReference type="InterPro" id="IPR003661">
    <property type="entry name" value="HisK_dim/P_dom"/>
</dbReference>
<evidence type="ECO:0000256" key="4">
    <source>
        <dbReference type="ARBA" id="ARBA00022679"/>
    </source>
</evidence>
<gene>
    <name evidence="9" type="ORF">A2828_02380</name>
</gene>
<evidence type="ECO:0000256" key="6">
    <source>
        <dbReference type="ARBA" id="ARBA00023012"/>
    </source>
</evidence>
<dbReference type="InterPro" id="IPR005467">
    <property type="entry name" value="His_kinase_dom"/>
</dbReference>
<evidence type="ECO:0000256" key="7">
    <source>
        <dbReference type="SAM" id="Phobius"/>
    </source>
</evidence>
<name>A0A1G2PGL1_9BACT</name>
<dbReference type="InterPro" id="IPR036097">
    <property type="entry name" value="HisK_dim/P_sf"/>
</dbReference>
<dbReference type="SMART" id="SM00388">
    <property type="entry name" value="HisKA"/>
    <property type="match status" value="1"/>
</dbReference>
<organism evidence="9 10">
    <name type="scientific">Candidatus Terrybacteria bacterium RIFCSPHIGHO2_01_FULL_43_35</name>
    <dbReference type="NCBI Taxonomy" id="1802361"/>
    <lineage>
        <taxon>Bacteria</taxon>
        <taxon>Candidatus Terryibacteriota</taxon>
    </lineage>
</organism>
<evidence type="ECO:0000256" key="3">
    <source>
        <dbReference type="ARBA" id="ARBA00022553"/>
    </source>
</evidence>
<dbReference type="SUPFAM" id="SSF47384">
    <property type="entry name" value="Homodimeric domain of signal transducing histidine kinase"/>
    <property type="match status" value="1"/>
</dbReference>
<dbReference type="PRINTS" id="PR00344">
    <property type="entry name" value="BCTRLSENSOR"/>
</dbReference>
<evidence type="ECO:0000256" key="1">
    <source>
        <dbReference type="ARBA" id="ARBA00000085"/>
    </source>
</evidence>
<keyword evidence="6" id="KW-0902">Two-component regulatory system</keyword>
<dbReference type="Gene3D" id="1.10.287.130">
    <property type="match status" value="1"/>
</dbReference>
<keyword evidence="7" id="KW-0812">Transmembrane</keyword>
<sequence length="329" mass="36909">MANKANSKLIEYLKSEFDIVGQCRRMRVPLWQCPRLLFIIMGAAIILAMVGTYFFLEVRTEPEMAALIVVAVAGVLLVQSYIIILATEHIAETSRLKTEFINITSHQLRSPLTASRWAAELMRESSSGLPDELKENLKIIEDSNERMNKLVYALLQVARIEANTVRQHKRDVDVVETIKTVIDEATIFAKASNISLDFNALKEQLAVNFDPDQLHFIVQEMVDNAIRYSNGKGNIQISLTKNGNQTHFEIKDSGVGIPKDEQKNIFQKFYRGSNTYTLSPSGTGLSLFIVKKIIEAGGGRIGFSSKLNEGSTFWFNIPLALNNQNNHSN</sequence>
<accession>A0A1G2PGL1</accession>
<reference evidence="9 10" key="1">
    <citation type="journal article" date="2016" name="Nat. Commun.">
        <title>Thousands of microbial genomes shed light on interconnected biogeochemical processes in an aquifer system.</title>
        <authorList>
            <person name="Anantharaman K."/>
            <person name="Brown C.T."/>
            <person name="Hug L.A."/>
            <person name="Sharon I."/>
            <person name="Castelle C.J."/>
            <person name="Probst A.J."/>
            <person name="Thomas B.C."/>
            <person name="Singh A."/>
            <person name="Wilkins M.J."/>
            <person name="Karaoz U."/>
            <person name="Brodie E.L."/>
            <person name="Williams K.H."/>
            <person name="Hubbard S.S."/>
            <person name="Banfield J.F."/>
        </authorList>
    </citation>
    <scope>NUCLEOTIDE SEQUENCE [LARGE SCALE GENOMIC DNA]</scope>
</reference>
<dbReference type="Pfam" id="PF02518">
    <property type="entry name" value="HATPase_c"/>
    <property type="match status" value="1"/>
</dbReference>
<keyword evidence="7" id="KW-1133">Transmembrane helix</keyword>
<dbReference type="GO" id="GO:0000155">
    <property type="term" value="F:phosphorelay sensor kinase activity"/>
    <property type="evidence" value="ECO:0007669"/>
    <property type="project" value="InterPro"/>
</dbReference>
<dbReference type="FunFam" id="3.30.565.10:FF:000006">
    <property type="entry name" value="Sensor histidine kinase WalK"/>
    <property type="match status" value="1"/>
</dbReference>
<keyword evidence="5" id="KW-0418">Kinase</keyword>
<evidence type="ECO:0000256" key="5">
    <source>
        <dbReference type="ARBA" id="ARBA00022777"/>
    </source>
</evidence>
<dbReference type="SMART" id="SM00387">
    <property type="entry name" value="HATPase_c"/>
    <property type="match status" value="1"/>
</dbReference>
<feature type="domain" description="Histidine kinase" evidence="8">
    <location>
        <begin position="103"/>
        <end position="321"/>
    </location>
</feature>
<protein>
    <recommendedName>
        <fullName evidence="2">histidine kinase</fullName>
        <ecNumber evidence="2">2.7.13.3</ecNumber>
    </recommendedName>
</protein>
<dbReference type="Gene3D" id="3.30.565.10">
    <property type="entry name" value="Histidine kinase-like ATPase, C-terminal domain"/>
    <property type="match status" value="1"/>
</dbReference>
<feature type="transmembrane region" description="Helical" evidence="7">
    <location>
        <begin position="68"/>
        <end position="87"/>
    </location>
</feature>
<dbReference type="CDD" id="cd00082">
    <property type="entry name" value="HisKA"/>
    <property type="match status" value="1"/>
</dbReference>
<evidence type="ECO:0000313" key="9">
    <source>
        <dbReference type="EMBL" id="OHA46722.1"/>
    </source>
</evidence>
<keyword evidence="4" id="KW-0808">Transferase</keyword>
<dbReference type="EMBL" id="MHSR01000013">
    <property type="protein sequence ID" value="OHA46722.1"/>
    <property type="molecule type" value="Genomic_DNA"/>
</dbReference>